<reference evidence="4" key="1">
    <citation type="submission" date="2016-10" db="EMBL/GenBank/DDBJ databases">
        <authorList>
            <person name="Varghese N."/>
            <person name="Submissions S."/>
        </authorList>
    </citation>
    <scope>NUCLEOTIDE SEQUENCE [LARGE SCALE GENOMIC DNA]</scope>
    <source>
        <strain evidence="4">DS-12</strain>
    </source>
</reference>
<organism evidence="3 4">
    <name type="scientific">Paenimyroides ummariense</name>
    <dbReference type="NCBI Taxonomy" id="913024"/>
    <lineage>
        <taxon>Bacteria</taxon>
        <taxon>Pseudomonadati</taxon>
        <taxon>Bacteroidota</taxon>
        <taxon>Flavobacteriia</taxon>
        <taxon>Flavobacteriales</taxon>
        <taxon>Flavobacteriaceae</taxon>
        <taxon>Paenimyroides</taxon>
    </lineage>
</organism>
<dbReference type="Proteomes" id="UP000199036">
    <property type="component" value="Unassembled WGS sequence"/>
</dbReference>
<evidence type="ECO:0000259" key="2">
    <source>
        <dbReference type="Pfam" id="PF06580"/>
    </source>
</evidence>
<dbReference type="Pfam" id="PF06580">
    <property type="entry name" value="His_kinase"/>
    <property type="match status" value="1"/>
</dbReference>
<dbReference type="PANTHER" id="PTHR34220">
    <property type="entry name" value="SENSOR HISTIDINE KINASE YPDA"/>
    <property type="match status" value="1"/>
</dbReference>
<keyword evidence="1" id="KW-0472">Membrane</keyword>
<gene>
    <name evidence="3" type="ORF">SAMN05421741_12328</name>
</gene>
<dbReference type="PANTHER" id="PTHR34220:SF7">
    <property type="entry name" value="SENSOR HISTIDINE KINASE YPDA"/>
    <property type="match status" value="1"/>
</dbReference>
<name>A0A1I5EXL6_9FLAO</name>
<feature type="transmembrane region" description="Helical" evidence="1">
    <location>
        <begin position="53"/>
        <end position="73"/>
    </location>
</feature>
<dbReference type="STRING" id="913024.SAMN05421741_12328"/>
<accession>A0A1I5EXL6</accession>
<keyword evidence="3" id="KW-0418">Kinase</keyword>
<feature type="transmembrane region" description="Helical" evidence="1">
    <location>
        <begin position="94"/>
        <end position="114"/>
    </location>
</feature>
<feature type="transmembrane region" description="Helical" evidence="1">
    <location>
        <begin position="16"/>
        <end position="33"/>
    </location>
</feature>
<feature type="transmembrane region" description="Helical" evidence="1">
    <location>
        <begin position="136"/>
        <end position="160"/>
    </location>
</feature>
<dbReference type="InterPro" id="IPR010559">
    <property type="entry name" value="Sig_transdc_His_kin_internal"/>
</dbReference>
<dbReference type="EMBL" id="FOVI01000023">
    <property type="protein sequence ID" value="SFO16244.1"/>
    <property type="molecule type" value="Genomic_DNA"/>
</dbReference>
<sequence length="362" mass="41567">MQKSGETFLSTRQQRIIIVTVALVLLYLVSYMMNPYAEYWKTYFQRSVPDIFLEWLSSFVFCFCVSEFSLFLGHKLNKRIKWTEKPIKRFFVESSLNFVAVLFFLVMASIVHIFPDSSDEMGITNTQITIEEKVDIMQWILVSFLIAFAIIALNTGNYLLESWKNAAIDAAELRQSATEAELHALRLQIDPHFVFNNLSVLSELILKDQNTGHLYAENFAKIYRYLLVHASRDFISLDEEIKFLRSYIYLLEQRIGEGVIFYVNIYPSHGALKLPPLTLQMLVENALKHNKTIKSNPLKISVRSSANQEIIVENNLNPVGTQVPSSGIGLKNIISRYRLLQDRLPTVDAQDGIFKVVVPLVN</sequence>
<dbReference type="GO" id="GO:0000155">
    <property type="term" value="F:phosphorelay sensor kinase activity"/>
    <property type="evidence" value="ECO:0007669"/>
    <property type="project" value="InterPro"/>
</dbReference>
<protein>
    <submittedName>
        <fullName evidence="3">Histidine kinase</fullName>
    </submittedName>
</protein>
<keyword evidence="4" id="KW-1185">Reference proteome</keyword>
<evidence type="ECO:0000256" key="1">
    <source>
        <dbReference type="SAM" id="Phobius"/>
    </source>
</evidence>
<keyword evidence="3" id="KW-0808">Transferase</keyword>
<evidence type="ECO:0000313" key="4">
    <source>
        <dbReference type="Proteomes" id="UP000199036"/>
    </source>
</evidence>
<keyword evidence="1" id="KW-1133">Transmembrane helix</keyword>
<keyword evidence="1" id="KW-0812">Transmembrane</keyword>
<feature type="domain" description="Signal transduction histidine kinase internal region" evidence="2">
    <location>
        <begin position="180"/>
        <end position="257"/>
    </location>
</feature>
<proteinExistence type="predicted"/>
<dbReference type="InterPro" id="IPR050640">
    <property type="entry name" value="Bact_2-comp_sensor_kinase"/>
</dbReference>
<dbReference type="AlphaFoldDB" id="A0A1I5EXL6"/>
<evidence type="ECO:0000313" key="3">
    <source>
        <dbReference type="EMBL" id="SFO16244.1"/>
    </source>
</evidence>
<dbReference type="GO" id="GO:0016020">
    <property type="term" value="C:membrane"/>
    <property type="evidence" value="ECO:0007669"/>
    <property type="project" value="InterPro"/>
</dbReference>